<organism evidence="13 14">
    <name type="scientific">Paenibacillus hodogayensis</name>
    <dbReference type="NCBI Taxonomy" id="279208"/>
    <lineage>
        <taxon>Bacteria</taxon>
        <taxon>Bacillati</taxon>
        <taxon>Bacillota</taxon>
        <taxon>Bacilli</taxon>
        <taxon>Bacillales</taxon>
        <taxon>Paenibacillaceae</taxon>
        <taxon>Paenibacillus</taxon>
    </lineage>
</organism>
<dbReference type="InterPro" id="IPR011712">
    <property type="entry name" value="Sig_transdc_His_kin_sub3_dim/P"/>
</dbReference>
<keyword evidence="8" id="KW-0902">Two-component regulatory system</keyword>
<dbReference type="PANTHER" id="PTHR24421:SF10">
    <property type="entry name" value="NITRATE_NITRITE SENSOR PROTEIN NARQ"/>
    <property type="match status" value="1"/>
</dbReference>
<evidence type="ECO:0000256" key="4">
    <source>
        <dbReference type="ARBA" id="ARBA00022679"/>
    </source>
</evidence>
<evidence type="ECO:0000256" key="2">
    <source>
        <dbReference type="ARBA" id="ARBA00012438"/>
    </source>
</evidence>
<evidence type="ECO:0000313" key="14">
    <source>
        <dbReference type="Proteomes" id="UP001589619"/>
    </source>
</evidence>
<keyword evidence="7" id="KW-0067">ATP-binding</keyword>
<dbReference type="SUPFAM" id="SSF55874">
    <property type="entry name" value="ATPase domain of HSP90 chaperone/DNA topoisomerase II/histidine kinase"/>
    <property type="match status" value="1"/>
</dbReference>
<proteinExistence type="predicted"/>
<keyword evidence="5" id="KW-0547">Nucleotide-binding</keyword>
<keyword evidence="10" id="KW-1133">Transmembrane helix</keyword>
<dbReference type="InterPro" id="IPR036890">
    <property type="entry name" value="HATPase_C_sf"/>
</dbReference>
<feature type="transmembrane region" description="Helical" evidence="10">
    <location>
        <begin position="7"/>
        <end position="24"/>
    </location>
</feature>
<keyword evidence="10" id="KW-0472">Membrane</keyword>
<evidence type="ECO:0000256" key="8">
    <source>
        <dbReference type="ARBA" id="ARBA00023012"/>
    </source>
</evidence>
<feature type="domain" description="Signal transduction histidine kinase subgroup 3 dimerisation and phosphoacceptor" evidence="12">
    <location>
        <begin position="80"/>
        <end position="139"/>
    </location>
</feature>
<dbReference type="GO" id="GO:0016301">
    <property type="term" value="F:kinase activity"/>
    <property type="evidence" value="ECO:0007669"/>
    <property type="project" value="UniProtKB-KW"/>
</dbReference>
<evidence type="ECO:0000256" key="10">
    <source>
        <dbReference type="SAM" id="Phobius"/>
    </source>
</evidence>
<dbReference type="EMBL" id="JBHMAG010000021">
    <property type="protein sequence ID" value="MFB9756175.1"/>
    <property type="molecule type" value="Genomic_DNA"/>
</dbReference>
<accession>A0ABV5W6G8</accession>
<dbReference type="CDD" id="cd16917">
    <property type="entry name" value="HATPase_UhpB-NarQ-NarX-like"/>
    <property type="match status" value="1"/>
</dbReference>
<evidence type="ECO:0000256" key="1">
    <source>
        <dbReference type="ARBA" id="ARBA00000085"/>
    </source>
</evidence>
<name>A0ABV5W6G8_9BACL</name>
<dbReference type="InterPro" id="IPR050482">
    <property type="entry name" value="Sensor_HK_TwoCompSys"/>
</dbReference>
<dbReference type="Gene3D" id="3.30.565.10">
    <property type="entry name" value="Histidine kinase-like ATPase, C-terminal domain"/>
    <property type="match status" value="1"/>
</dbReference>
<keyword evidence="6 13" id="KW-0418">Kinase</keyword>
<feature type="domain" description="Histidine kinase/HSP90-like ATPase" evidence="11">
    <location>
        <begin position="186"/>
        <end position="271"/>
    </location>
</feature>
<evidence type="ECO:0000256" key="3">
    <source>
        <dbReference type="ARBA" id="ARBA00022553"/>
    </source>
</evidence>
<evidence type="ECO:0000256" key="6">
    <source>
        <dbReference type="ARBA" id="ARBA00022777"/>
    </source>
</evidence>
<evidence type="ECO:0000256" key="5">
    <source>
        <dbReference type="ARBA" id="ARBA00022741"/>
    </source>
</evidence>
<evidence type="ECO:0000259" key="11">
    <source>
        <dbReference type="Pfam" id="PF02518"/>
    </source>
</evidence>
<dbReference type="Pfam" id="PF07730">
    <property type="entry name" value="HisKA_3"/>
    <property type="match status" value="1"/>
</dbReference>
<dbReference type="InterPro" id="IPR003594">
    <property type="entry name" value="HATPase_dom"/>
</dbReference>
<evidence type="ECO:0000256" key="7">
    <source>
        <dbReference type="ARBA" id="ARBA00022840"/>
    </source>
</evidence>
<keyword evidence="14" id="KW-1185">Reference proteome</keyword>
<gene>
    <name evidence="13" type="ORF">ACFFNY_31750</name>
</gene>
<keyword evidence="9" id="KW-0175">Coiled coil</keyword>
<reference evidence="13 14" key="1">
    <citation type="submission" date="2024-09" db="EMBL/GenBank/DDBJ databases">
        <authorList>
            <person name="Sun Q."/>
            <person name="Mori K."/>
        </authorList>
    </citation>
    <scope>NUCLEOTIDE SEQUENCE [LARGE SCALE GENOMIC DNA]</scope>
    <source>
        <strain evidence="13 14">JCM 12520</strain>
    </source>
</reference>
<evidence type="ECO:0000313" key="13">
    <source>
        <dbReference type="EMBL" id="MFB9756175.1"/>
    </source>
</evidence>
<comment type="catalytic activity">
    <reaction evidence="1">
        <text>ATP + protein L-histidine = ADP + protein N-phospho-L-histidine.</text>
        <dbReference type="EC" id="2.7.13.3"/>
    </reaction>
</comment>
<keyword evidence="3" id="KW-0597">Phosphoprotein</keyword>
<evidence type="ECO:0000259" key="12">
    <source>
        <dbReference type="Pfam" id="PF07730"/>
    </source>
</evidence>
<dbReference type="PANTHER" id="PTHR24421">
    <property type="entry name" value="NITRATE/NITRITE SENSOR PROTEIN NARX-RELATED"/>
    <property type="match status" value="1"/>
</dbReference>
<dbReference type="Pfam" id="PF02518">
    <property type="entry name" value="HATPase_c"/>
    <property type="match status" value="1"/>
</dbReference>
<keyword evidence="4" id="KW-0808">Transferase</keyword>
<dbReference type="RefSeq" id="WP_344910531.1">
    <property type="nucleotide sequence ID" value="NZ_BAAAYO010000009.1"/>
</dbReference>
<protein>
    <recommendedName>
        <fullName evidence="2">histidine kinase</fullName>
        <ecNumber evidence="2">2.7.13.3</ecNumber>
    </recommendedName>
</protein>
<keyword evidence="10" id="KW-0812">Transmembrane</keyword>
<comment type="caution">
    <text evidence="13">The sequence shown here is derived from an EMBL/GenBank/DDBJ whole genome shotgun (WGS) entry which is preliminary data.</text>
</comment>
<feature type="coiled-coil region" evidence="9">
    <location>
        <begin position="54"/>
        <end position="88"/>
    </location>
</feature>
<sequence>MSYKQIKWLILVIPTLTIGLWEYVRHQFLLPYISMDMGNWLATVIVFTVTMIFLTQLFSMLEDMQEELKEARAAKAALEEREKIARELHDGIAQSLFLLAVQVDLLDKRYDGEAKEIRGFRQTVQEVNGYVRQAIASLRYPASADSLPWMELMQSLPADLAADTGIQAEWSWNLPEEKLSPKEKVELYASVREALLNIRKHTDAGRLWITAREEGTGWSCVVADDGQGFREEALRQADKFGLQIMRERADEMGWIFELNREQGRSVFRIHKEEER</sequence>
<dbReference type="EC" id="2.7.13.3" evidence="2"/>
<evidence type="ECO:0000256" key="9">
    <source>
        <dbReference type="SAM" id="Coils"/>
    </source>
</evidence>
<dbReference type="Gene3D" id="1.20.5.1930">
    <property type="match status" value="1"/>
</dbReference>
<feature type="transmembrane region" description="Helical" evidence="10">
    <location>
        <begin position="40"/>
        <end position="61"/>
    </location>
</feature>
<dbReference type="Proteomes" id="UP001589619">
    <property type="component" value="Unassembled WGS sequence"/>
</dbReference>